<dbReference type="Pfam" id="PF13289">
    <property type="entry name" value="SIR2_2"/>
    <property type="match status" value="1"/>
</dbReference>
<dbReference type="SUPFAM" id="SSF52467">
    <property type="entry name" value="DHS-like NAD/FAD-binding domain"/>
    <property type="match status" value="1"/>
</dbReference>
<accession>A0A7W7YH98</accession>
<dbReference type="InterPro" id="IPR029035">
    <property type="entry name" value="DHS-like_NAD/FAD-binding_dom"/>
</dbReference>
<protein>
    <recommendedName>
        <fullName evidence="3">SIR2-like domain-containing protein</fullName>
    </recommendedName>
</protein>
<evidence type="ECO:0008006" key="3">
    <source>
        <dbReference type="Google" id="ProtNLM"/>
    </source>
</evidence>
<proteinExistence type="predicted"/>
<dbReference type="Proteomes" id="UP000534294">
    <property type="component" value="Unassembled WGS sequence"/>
</dbReference>
<comment type="caution">
    <text evidence="1">The sequence shown here is derived from an EMBL/GenBank/DDBJ whole genome shotgun (WGS) entry which is preliminary data.</text>
</comment>
<evidence type="ECO:0000313" key="2">
    <source>
        <dbReference type="Proteomes" id="UP000534294"/>
    </source>
</evidence>
<dbReference type="AlphaFoldDB" id="A0A7W7YH98"/>
<dbReference type="EMBL" id="JACHIF010000001">
    <property type="protein sequence ID" value="MBB5036148.1"/>
    <property type="molecule type" value="Genomic_DNA"/>
</dbReference>
<organism evidence="1 2">
    <name type="scientific">Prosthecobacter dejongeii</name>
    <dbReference type="NCBI Taxonomy" id="48465"/>
    <lineage>
        <taxon>Bacteria</taxon>
        <taxon>Pseudomonadati</taxon>
        <taxon>Verrucomicrobiota</taxon>
        <taxon>Verrucomicrobiia</taxon>
        <taxon>Verrucomicrobiales</taxon>
        <taxon>Verrucomicrobiaceae</taxon>
        <taxon>Prosthecobacter</taxon>
    </lineage>
</organism>
<reference evidence="1 2" key="1">
    <citation type="submission" date="2020-08" db="EMBL/GenBank/DDBJ databases">
        <title>Genomic Encyclopedia of Type Strains, Phase IV (KMG-IV): sequencing the most valuable type-strain genomes for metagenomic binning, comparative biology and taxonomic classification.</title>
        <authorList>
            <person name="Goeker M."/>
        </authorList>
    </citation>
    <scope>NUCLEOTIDE SEQUENCE [LARGE SCALE GENOMIC DNA]</scope>
    <source>
        <strain evidence="1 2">DSM 12251</strain>
    </source>
</reference>
<keyword evidence="2" id="KW-1185">Reference proteome</keyword>
<sequence>MPAPSVPSDLAVAIKDKRAALFVGAGLSVAAGYPTWQGLIEGLITDAKTAGMLEVDTADKLVSAVSDPNKFLPIAQQLSDELGDADFRKRVAKAFERGTRSPTDVHRRLMSIPFCFHVTTNYDKLLEDAFAEVNKKTPDVYNYTDVSGFADALWDRRFFILKAHGDVARPSEIVLTRKDYRSLVYSNVGYRHLLASIFTNKTVLFLGASMNDPEVAQMLEALHVAFHGGGVRHYALIEKESIHDFEVDRWRKDYNVHVLPYMASTKLHPEVLEFVKNLSV</sequence>
<gene>
    <name evidence="1" type="ORF">HNQ64_000382</name>
</gene>
<name>A0A7W7YH98_9BACT</name>
<dbReference type="RefSeq" id="WP_184204644.1">
    <property type="nucleotide sequence ID" value="NZ_JACHIF010000001.1"/>
</dbReference>
<evidence type="ECO:0000313" key="1">
    <source>
        <dbReference type="EMBL" id="MBB5036148.1"/>
    </source>
</evidence>
<dbReference type="Gene3D" id="3.40.50.1220">
    <property type="entry name" value="TPP-binding domain"/>
    <property type="match status" value="1"/>
</dbReference>